<accession>A0A5P9XSL0</accession>
<dbReference type="GeneID" id="60696757"/>
<protein>
    <submittedName>
        <fullName evidence="1">Uncharacterized protein</fullName>
    </submittedName>
</protein>
<reference evidence="1 2" key="1">
    <citation type="submission" date="2019-10" db="EMBL/GenBank/DDBJ databases">
        <authorList>
            <person name="Wang R."/>
        </authorList>
    </citation>
    <scope>NUCLEOTIDE SEQUENCE [LARGE SCALE GENOMIC DNA]</scope>
    <source>
        <strain evidence="1 2">ATCC 19377</strain>
    </source>
</reference>
<gene>
    <name evidence="1" type="ORF">GCD22_02490</name>
</gene>
<dbReference type="EMBL" id="CP045571">
    <property type="protein sequence ID" value="QFX96680.1"/>
    <property type="molecule type" value="Genomic_DNA"/>
</dbReference>
<evidence type="ECO:0000313" key="2">
    <source>
        <dbReference type="Proteomes" id="UP000363590"/>
    </source>
</evidence>
<dbReference type="AlphaFoldDB" id="A0A5P9XSL0"/>
<dbReference type="RefSeq" id="WP_226856002.1">
    <property type="nucleotide sequence ID" value="NZ_CP045571.1"/>
</dbReference>
<dbReference type="KEGG" id="atx:GCD22_02490"/>
<proteinExistence type="predicted"/>
<organism evidence="1 2">
    <name type="scientific">Acidithiobacillus thiooxidans ATCC 19377</name>
    <dbReference type="NCBI Taxonomy" id="637390"/>
    <lineage>
        <taxon>Bacteria</taxon>
        <taxon>Pseudomonadati</taxon>
        <taxon>Pseudomonadota</taxon>
        <taxon>Acidithiobacillia</taxon>
        <taxon>Acidithiobacillales</taxon>
        <taxon>Acidithiobacillaceae</taxon>
        <taxon>Acidithiobacillus</taxon>
    </lineage>
</organism>
<name>A0A5P9XSL0_ACITH</name>
<evidence type="ECO:0000313" key="1">
    <source>
        <dbReference type="EMBL" id="QFX96680.1"/>
    </source>
</evidence>
<sequence>MLMRQDAKSLDLGRAIYHKLHTSANGHDLLKEARDWAVRFSQQRPEDIWLAEWVERLNAALSSEKGRNDLYDLLLSPEQHAIDMRSSSPFSHVLTTKERTTVLLAFEAQWRKGTWHDGRAA</sequence>
<dbReference type="Proteomes" id="UP000363590">
    <property type="component" value="Chromosome"/>
</dbReference>